<gene>
    <name evidence="7" type="ORF">SAMN05421630_10451</name>
</gene>
<dbReference type="PANTHER" id="PTHR32322:SF9">
    <property type="entry name" value="AMINO-ACID METABOLITE EFFLUX PUMP-RELATED"/>
    <property type="match status" value="1"/>
</dbReference>
<evidence type="ECO:0000256" key="1">
    <source>
        <dbReference type="ARBA" id="ARBA00004141"/>
    </source>
</evidence>
<dbReference type="Pfam" id="PF00892">
    <property type="entry name" value="EamA"/>
    <property type="match status" value="2"/>
</dbReference>
<dbReference type="Proteomes" id="UP000199494">
    <property type="component" value="Unassembled WGS sequence"/>
</dbReference>
<evidence type="ECO:0000256" key="3">
    <source>
        <dbReference type="ARBA" id="ARBA00022692"/>
    </source>
</evidence>
<protein>
    <submittedName>
        <fullName evidence="7">O-acetylserine/cysteine efflux transporter</fullName>
    </submittedName>
</protein>
<evidence type="ECO:0000256" key="4">
    <source>
        <dbReference type="ARBA" id="ARBA00022989"/>
    </source>
</evidence>
<proteinExistence type="inferred from homology"/>
<comment type="similarity">
    <text evidence="2">Belongs to the EamA transporter family.</text>
</comment>
<dbReference type="SUPFAM" id="SSF103481">
    <property type="entry name" value="Multidrug resistance efflux transporter EmrE"/>
    <property type="match status" value="2"/>
</dbReference>
<dbReference type="AlphaFoldDB" id="A0A1G6PTB4"/>
<dbReference type="PANTHER" id="PTHR32322">
    <property type="entry name" value="INNER MEMBRANE TRANSPORTER"/>
    <property type="match status" value="1"/>
</dbReference>
<keyword evidence="8" id="KW-1185">Reference proteome</keyword>
<comment type="subcellular location">
    <subcellularLocation>
        <location evidence="1">Membrane</location>
        <topology evidence="1">Multi-pass membrane protein</topology>
    </subcellularLocation>
</comment>
<organism evidence="7 8">
    <name type="scientific">Prauserella marina</name>
    <dbReference type="NCBI Taxonomy" id="530584"/>
    <lineage>
        <taxon>Bacteria</taxon>
        <taxon>Bacillati</taxon>
        <taxon>Actinomycetota</taxon>
        <taxon>Actinomycetes</taxon>
        <taxon>Pseudonocardiales</taxon>
        <taxon>Pseudonocardiaceae</taxon>
        <taxon>Prauserella</taxon>
    </lineage>
</organism>
<evidence type="ECO:0000256" key="2">
    <source>
        <dbReference type="ARBA" id="ARBA00007362"/>
    </source>
</evidence>
<dbReference type="STRING" id="530584.SAMN05421630_10451"/>
<keyword evidence="3" id="KW-0812">Transmembrane</keyword>
<dbReference type="GO" id="GO:0016020">
    <property type="term" value="C:membrane"/>
    <property type="evidence" value="ECO:0007669"/>
    <property type="project" value="UniProtKB-SubCell"/>
</dbReference>
<feature type="domain" description="EamA" evidence="6">
    <location>
        <begin position="2"/>
        <end position="125"/>
    </location>
</feature>
<evidence type="ECO:0000259" key="6">
    <source>
        <dbReference type="Pfam" id="PF00892"/>
    </source>
</evidence>
<dbReference type="InterPro" id="IPR050638">
    <property type="entry name" value="AA-Vitamin_Transporters"/>
</dbReference>
<dbReference type="Gene3D" id="1.10.3730.20">
    <property type="match status" value="2"/>
</dbReference>
<dbReference type="EMBL" id="FMZE01000004">
    <property type="protein sequence ID" value="SDC83373.1"/>
    <property type="molecule type" value="Genomic_DNA"/>
</dbReference>
<name>A0A1G6PTB4_9PSEU</name>
<accession>A0A1G6PTB4</accession>
<dbReference type="InterPro" id="IPR000620">
    <property type="entry name" value="EamA_dom"/>
</dbReference>
<reference evidence="7 8" key="1">
    <citation type="submission" date="2016-10" db="EMBL/GenBank/DDBJ databases">
        <authorList>
            <person name="de Groot N.N."/>
        </authorList>
    </citation>
    <scope>NUCLEOTIDE SEQUENCE [LARGE SCALE GENOMIC DNA]</scope>
    <source>
        <strain evidence="7 8">CGMCC 4.5506</strain>
    </source>
</reference>
<sequence length="299" mass="31656">MLAAFVALLWGCNFLAMHAMLEHFPPLLAGALRFLVIAIPTVILIPRPKVKLLLLLGFGLGFGTFQFAFLFVALDIGMPTGLASLVLQAQAPFTVLLGALFLKEKLTAWQVGGILLAVAGMIVIAWQRAENAALIPVLLTLGGALSWATGNLCARKAKPDNPLHLTLWISIVPPIPMFVLSTIVEGPAEQWQALSTLGSPGTWLPIAAFFYVVLLGTVVGSGIWTGLMRRNPASTVAPFSLLVPVVGMTLSFLVLGERPSGLEIAASVVVVSGVLLGSLRRRGRSKDADPVLAADPVRS</sequence>
<evidence type="ECO:0000313" key="8">
    <source>
        <dbReference type="Proteomes" id="UP000199494"/>
    </source>
</evidence>
<keyword evidence="5" id="KW-0472">Membrane</keyword>
<evidence type="ECO:0000256" key="5">
    <source>
        <dbReference type="ARBA" id="ARBA00023136"/>
    </source>
</evidence>
<feature type="domain" description="EamA" evidence="6">
    <location>
        <begin position="136"/>
        <end position="276"/>
    </location>
</feature>
<evidence type="ECO:0000313" key="7">
    <source>
        <dbReference type="EMBL" id="SDC83373.1"/>
    </source>
</evidence>
<dbReference type="InterPro" id="IPR037185">
    <property type="entry name" value="EmrE-like"/>
</dbReference>
<keyword evidence="4" id="KW-1133">Transmembrane helix</keyword>